<protein>
    <submittedName>
        <fullName evidence="1">Uncharacterized protein</fullName>
    </submittedName>
</protein>
<evidence type="ECO:0000313" key="2">
    <source>
        <dbReference type="Proteomes" id="UP000198224"/>
    </source>
</evidence>
<name>A0A1C4WRG6_9ACTN</name>
<accession>A0A1C4WRG6</accession>
<reference evidence="2" key="1">
    <citation type="submission" date="2016-06" db="EMBL/GenBank/DDBJ databases">
        <authorList>
            <person name="Varghese N."/>
            <person name="Submissions Spin"/>
        </authorList>
    </citation>
    <scope>NUCLEOTIDE SEQUENCE [LARGE SCALE GENOMIC DNA]</scope>
    <source>
        <strain evidence="2">DSM 45160</strain>
    </source>
</reference>
<organism evidence="1 2">
    <name type="scientific">Micromonospora chokoriensis</name>
    <dbReference type="NCBI Taxonomy" id="356851"/>
    <lineage>
        <taxon>Bacteria</taxon>
        <taxon>Bacillati</taxon>
        <taxon>Actinomycetota</taxon>
        <taxon>Actinomycetes</taxon>
        <taxon>Micromonosporales</taxon>
        <taxon>Micromonosporaceae</taxon>
        <taxon>Micromonospora</taxon>
    </lineage>
</organism>
<proteinExistence type="predicted"/>
<gene>
    <name evidence="1" type="ORF">GA0070612_2757</name>
</gene>
<dbReference type="AlphaFoldDB" id="A0A1C4WRG6"/>
<keyword evidence="2" id="KW-1185">Reference proteome</keyword>
<sequence length="78" mass="8106">MVHDAADVRLRVAVADASPVTVGARQGGLHEVFGELVVAGEEIGGPGQGRRTLHHELVERLGHAHPLGEKNAGRTADG</sequence>
<dbReference type="EMBL" id="LT607409">
    <property type="protein sequence ID" value="SCE98845.1"/>
    <property type="molecule type" value="Genomic_DNA"/>
</dbReference>
<dbReference type="Proteomes" id="UP000198224">
    <property type="component" value="Chromosome I"/>
</dbReference>
<evidence type="ECO:0000313" key="1">
    <source>
        <dbReference type="EMBL" id="SCE98845.1"/>
    </source>
</evidence>